<evidence type="ECO:0000313" key="3">
    <source>
        <dbReference type="EMBL" id="CCH98625.1"/>
    </source>
</evidence>
<protein>
    <submittedName>
        <fullName evidence="3">Glycosyl transferase family 2 (Modular protein)</fullName>
    </submittedName>
</protein>
<dbReference type="Proteomes" id="UP000003172">
    <property type="component" value="Unassembled WGS sequence"/>
</dbReference>
<accession>I4FSK0</accession>
<keyword evidence="1" id="KW-0489">Methyltransferase</keyword>
<sequence>MGCIISVTREIPCRDRFCLNIMTDLSIFSSPPVFWLPDRLSEPNPWLGHIPFAFWLVDALKPRLIVELGTHSGNSYLAFCQAVQRLEIPATCRAIDTWRGDEQAGFYGEEVFSELSGYHDTRYGGFSQLLRSRFEDAVKDFPDGSIDLLHIDGLHTYEAVKGDFEMWRGKLSDRAIVLFHDIEVCESDFGVWKLWKELGDRYPRFSFLHSYGLGVLGFGRDLPDPLRILFALDRDLAACEDIRGRFARLGNALIDTFALQTMREENARLAGRIKYLEASEREIHDRWIEYQVYGRRVQVELERSRELLKKYRDGYHRTRKAWEEAKIQLQQASEGWESAQNIVRWMETSFFWRLRELWIDNKPM</sequence>
<dbReference type="InterPro" id="IPR029063">
    <property type="entry name" value="SAM-dependent_MTases_sf"/>
</dbReference>
<reference evidence="3 4" key="1">
    <citation type="submission" date="2012-04" db="EMBL/GenBank/DDBJ databases">
        <authorList>
            <person name="Genoscope - CEA"/>
        </authorList>
    </citation>
    <scope>NUCLEOTIDE SEQUENCE [LARGE SCALE GENOMIC DNA]</scope>
    <source>
        <strain evidence="3 4">9717</strain>
    </source>
</reference>
<dbReference type="PANTHER" id="PTHR40048:SF1">
    <property type="entry name" value="RHAMNOSYL O-METHYLTRANSFERASE"/>
    <property type="match status" value="1"/>
</dbReference>
<name>I4FSK0_MICAE</name>
<dbReference type="AlphaFoldDB" id="I4FSK0"/>
<gene>
    <name evidence="3" type="ORF">MICAB_5060001</name>
</gene>
<keyword evidence="2 3" id="KW-0808">Transferase</keyword>
<dbReference type="SUPFAM" id="SSF53335">
    <property type="entry name" value="S-adenosyl-L-methionine-dependent methyltransferases"/>
    <property type="match status" value="1"/>
</dbReference>
<dbReference type="Gene3D" id="3.40.50.150">
    <property type="entry name" value="Vaccinia Virus protein VP39"/>
    <property type="match status" value="1"/>
</dbReference>
<dbReference type="PANTHER" id="PTHR40048">
    <property type="entry name" value="RHAMNOSYL O-METHYLTRANSFERASE"/>
    <property type="match status" value="1"/>
</dbReference>
<dbReference type="Pfam" id="PF13578">
    <property type="entry name" value="Methyltransf_24"/>
    <property type="match status" value="1"/>
</dbReference>
<dbReference type="GO" id="GO:0071770">
    <property type="term" value="P:DIM/DIP cell wall layer assembly"/>
    <property type="evidence" value="ECO:0007669"/>
    <property type="project" value="TreeGrafter"/>
</dbReference>
<evidence type="ECO:0000256" key="2">
    <source>
        <dbReference type="ARBA" id="ARBA00022679"/>
    </source>
</evidence>
<evidence type="ECO:0000313" key="4">
    <source>
        <dbReference type="Proteomes" id="UP000003172"/>
    </source>
</evidence>
<organism evidence="3 4">
    <name type="scientific">Microcystis aeruginosa PCC 9717</name>
    <dbReference type="NCBI Taxonomy" id="1160286"/>
    <lineage>
        <taxon>Bacteria</taxon>
        <taxon>Bacillati</taxon>
        <taxon>Cyanobacteriota</taxon>
        <taxon>Cyanophyceae</taxon>
        <taxon>Oscillatoriophycideae</taxon>
        <taxon>Chroococcales</taxon>
        <taxon>Microcystaceae</taxon>
        <taxon>Microcystis</taxon>
    </lineage>
</organism>
<dbReference type="HOGENOM" id="CLU_070333_0_0_3"/>
<dbReference type="GO" id="GO:0008168">
    <property type="term" value="F:methyltransferase activity"/>
    <property type="evidence" value="ECO:0007669"/>
    <property type="project" value="UniProtKB-KW"/>
</dbReference>
<dbReference type="GO" id="GO:0032259">
    <property type="term" value="P:methylation"/>
    <property type="evidence" value="ECO:0007669"/>
    <property type="project" value="UniProtKB-KW"/>
</dbReference>
<dbReference type="GO" id="GO:0005886">
    <property type="term" value="C:plasma membrane"/>
    <property type="evidence" value="ECO:0007669"/>
    <property type="project" value="TreeGrafter"/>
</dbReference>
<proteinExistence type="predicted"/>
<comment type="caution">
    <text evidence="3">The sequence shown here is derived from an EMBL/GenBank/DDBJ whole genome shotgun (WGS) entry which is preliminary data.</text>
</comment>
<dbReference type="EMBL" id="CAII01000453">
    <property type="protein sequence ID" value="CCH98625.1"/>
    <property type="molecule type" value="Genomic_DNA"/>
</dbReference>
<evidence type="ECO:0000256" key="1">
    <source>
        <dbReference type="ARBA" id="ARBA00022603"/>
    </source>
</evidence>